<evidence type="ECO:0000256" key="3">
    <source>
        <dbReference type="ARBA" id="ARBA00012374"/>
    </source>
</evidence>
<dbReference type="GO" id="GO:0005886">
    <property type="term" value="C:plasma membrane"/>
    <property type="evidence" value="ECO:0007669"/>
    <property type="project" value="UniProtKB-SubCell"/>
</dbReference>
<evidence type="ECO:0000256" key="11">
    <source>
        <dbReference type="ARBA" id="ARBA00023136"/>
    </source>
</evidence>
<feature type="transmembrane region" description="Helical" evidence="17">
    <location>
        <begin position="199"/>
        <end position="218"/>
    </location>
</feature>
<feature type="transmembrane region" description="Helical" evidence="17">
    <location>
        <begin position="115"/>
        <end position="137"/>
    </location>
</feature>
<keyword evidence="11 17" id="KW-0472">Membrane</keyword>
<evidence type="ECO:0000256" key="4">
    <source>
        <dbReference type="ARBA" id="ARBA00021581"/>
    </source>
</evidence>
<comment type="function">
    <text evidence="17">Catalyzes the dephosphorylation of undecaprenyl diphosphate (UPP). Confers resistance to bacitracin.</text>
</comment>
<keyword evidence="7 17" id="KW-0378">Hydrolase</keyword>
<comment type="similarity">
    <text evidence="2 17">Belongs to the UppP family.</text>
</comment>
<dbReference type="Proteomes" id="UP000028401">
    <property type="component" value="Unassembled WGS sequence"/>
</dbReference>
<evidence type="ECO:0000256" key="5">
    <source>
        <dbReference type="ARBA" id="ARBA00022475"/>
    </source>
</evidence>
<proteinExistence type="inferred from homology"/>
<keyword evidence="5 17" id="KW-1003">Cell membrane</keyword>
<dbReference type="NCBIfam" id="TIGR00753">
    <property type="entry name" value="undec_PP_bacA"/>
    <property type="match status" value="1"/>
</dbReference>
<dbReference type="HAMAP" id="MF_01006">
    <property type="entry name" value="Undec_diphosphatase"/>
    <property type="match status" value="1"/>
</dbReference>
<evidence type="ECO:0000256" key="7">
    <source>
        <dbReference type="ARBA" id="ARBA00022801"/>
    </source>
</evidence>
<dbReference type="GO" id="GO:0046677">
    <property type="term" value="P:response to antibiotic"/>
    <property type="evidence" value="ECO:0007669"/>
    <property type="project" value="UniProtKB-UniRule"/>
</dbReference>
<feature type="transmembrane region" description="Helical" evidence="17">
    <location>
        <begin position="230"/>
        <end position="251"/>
    </location>
</feature>
<evidence type="ECO:0000256" key="9">
    <source>
        <dbReference type="ARBA" id="ARBA00022984"/>
    </source>
</evidence>
<dbReference type="GO" id="GO:0071555">
    <property type="term" value="P:cell wall organization"/>
    <property type="evidence" value="ECO:0007669"/>
    <property type="project" value="UniProtKB-KW"/>
</dbReference>
<dbReference type="PATRIC" id="fig|1415168.3.peg.1903"/>
<comment type="caution">
    <text evidence="18">The sequence shown here is derived from an EMBL/GenBank/DDBJ whole genome shotgun (WGS) entry which is preliminary data.</text>
</comment>
<evidence type="ECO:0000256" key="16">
    <source>
        <dbReference type="ARBA" id="ARBA00047594"/>
    </source>
</evidence>
<comment type="subcellular location">
    <subcellularLocation>
        <location evidence="1 17">Cell membrane</location>
        <topology evidence="1 17">Multi-pass membrane protein</topology>
    </subcellularLocation>
</comment>
<reference evidence="18 19" key="1">
    <citation type="submission" date="2014-06" db="EMBL/GenBank/DDBJ databases">
        <title>Draft genome sequence of the putrescine producing strain Lactococcus lactis subsp cremoris GE214.</title>
        <authorList>
            <person name="Ladero V."/>
            <person name="Linares D.M."/>
            <person name="del Rio B."/>
            <person name="Mayo B."/>
            <person name="Martin M.C."/>
            <person name="Fernandez M."/>
            <person name="Alvarez M.A."/>
        </authorList>
    </citation>
    <scope>NUCLEOTIDE SEQUENCE [LARGE SCALE GENOMIC DNA]</scope>
    <source>
        <strain evidence="18 19">GE214</strain>
    </source>
</reference>
<dbReference type="PANTHER" id="PTHR30622:SF3">
    <property type="entry name" value="UNDECAPRENYL-DIPHOSPHATASE"/>
    <property type="match status" value="1"/>
</dbReference>
<comment type="catalytic activity">
    <reaction evidence="16 17">
        <text>di-trans,octa-cis-undecaprenyl diphosphate + H2O = di-trans,octa-cis-undecaprenyl phosphate + phosphate + H(+)</text>
        <dbReference type="Rhea" id="RHEA:28094"/>
        <dbReference type="ChEBI" id="CHEBI:15377"/>
        <dbReference type="ChEBI" id="CHEBI:15378"/>
        <dbReference type="ChEBI" id="CHEBI:43474"/>
        <dbReference type="ChEBI" id="CHEBI:58405"/>
        <dbReference type="ChEBI" id="CHEBI:60392"/>
        <dbReference type="EC" id="3.6.1.27"/>
    </reaction>
</comment>
<organism evidence="18 19">
    <name type="scientific">Lactococcus cremoris subsp. cremoris GE214</name>
    <dbReference type="NCBI Taxonomy" id="1415168"/>
    <lineage>
        <taxon>Bacteria</taxon>
        <taxon>Bacillati</taxon>
        <taxon>Bacillota</taxon>
        <taxon>Bacilli</taxon>
        <taxon>Lactobacillales</taxon>
        <taxon>Streptococcaceae</taxon>
        <taxon>Lactococcus</taxon>
        <taxon>Lactococcus cremoris subsp. cremoris</taxon>
    </lineage>
</organism>
<evidence type="ECO:0000256" key="14">
    <source>
        <dbReference type="ARBA" id="ARBA00032707"/>
    </source>
</evidence>
<evidence type="ECO:0000256" key="12">
    <source>
        <dbReference type="ARBA" id="ARBA00023251"/>
    </source>
</evidence>
<dbReference type="GO" id="GO:0050380">
    <property type="term" value="F:undecaprenyl-diphosphatase activity"/>
    <property type="evidence" value="ECO:0007669"/>
    <property type="project" value="UniProtKB-UniRule"/>
</dbReference>
<feature type="transmembrane region" description="Helical" evidence="17">
    <location>
        <begin position="263"/>
        <end position="283"/>
    </location>
</feature>
<feature type="transmembrane region" description="Helical" evidence="17">
    <location>
        <begin position="45"/>
        <end position="63"/>
    </location>
</feature>
<comment type="miscellaneous">
    <text evidence="17">Bacitracin is thought to be involved in the inhibition of peptidoglycan synthesis by sequestering undecaprenyl diphosphate, thereby reducing the pool of lipid carrier available.</text>
</comment>
<dbReference type="Pfam" id="PF02673">
    <property type="entry name" value="BacA"/>
    <property type="match status" value="1"/>
</dbReference>
<evidence type="ECO:0000256" key="6">
    <source>
        <dbReference type="ARBA" id="ARBA00022692"/>
    </source>
</evidence>
<keyword evidence="8 17" id="KW-0133">Cell shape</keyword>
<evidence type="ECO:0000256" key="1">
    <source>
        <dbReference type="ARBA" id="ARBA00004651"/>
    </source>
</evidence>
<feature type="transmembrane region" description="Helical" evidence="17">
    <location>
        <begin position="158"/>
        <end position="187"/>
    </location>
</feature>
<dbReference type="EMBL" id="AZSI01000084">
    <property type="protein sequence ID" value="KEY61995.1"/>
    <property type="molecule type" value="Genomic_DNA"/>
</dbReference>
<dbReference type="GO" id="GO:0009252">
    <property type="term" value="P:peptidoglycan biosynthetic process"/>
    <property type="evidence" value="ECO:0007669"/>
    <property type="project" value="UniProtKB-KW"/>
</dbReference>
<evidence type="ECO:0000256" key="10">
    <source>
        <dbReference type="ARBA" id="ARBA00022989"/>
    </source>
</evidence>
<evidence type="ECO:0000256" key="17">
    <source>
        <dbReference type="HAMAP-Rule" id="MF_01006"/>
    </source>
</evidence>
<keyword evidence="13 17" id="KW-0961">Cell wall biogenesis/degradation</keyword>
<dbReference type="NCBIfam" id="NF001390">
    <property type="entry name" value="PRK00281.1-4"/>
    <property type="match status" value="1"/>
</dbReference>
<dbReference type="NCBIfam" id="NF001391">
    <property type="entry name" value="PRK00281.1-5"/>
    <property type="match status" value="1"/>
</dbReference>
<evidence type="ECO:0000313" key="19">
    <source>
        <dbReference type="Proteomes" id="UP000028401"/>
    </source>
</evidence>
<keyword evidence="10 17" id="KW-1133">Transmembrane helix</keyword>
<dbReference type="GO" id="GO:0008360">
    <property type="term" value="P:regulation of cell shape"/>
    <property type="evidence" value="ECO:0007669"/>
    <property type="project" value="UniProtKB-KW"/>
</dbReference>
<sequence length="284" mass="32033">MDFIRAIILGIIEGITEWLPISSTGHLIIADEFIRLNQSAAFKEMFDVVIQLGAILSVVVLYFHKLNPFNKLNPADKQKTPREIQLTWRLWLKVLIAALPAAIIGLPLNDWLDKHFYHFVPVAFMLIIYGVAFIVIERRWVPNHEFSVMDIDRLPYRAALYIGLFQVLSLLPGTSRSGATIVGALLIGVSREVAAEFTFFLGIPVMFGASFIKILHFFKNGNSLNFEQFGVLLVACLVAFGVSMVAIKFLTDYVKKHDFTFFGKYRIVLGIVLLIYAAFKAFLG</sequence>
<dbReference type="RefSeq" id="WP_042748545.1">
    <property type="nucleotide sequence ID" value="NZ_AZSI01000084.1"/>
</dbReference>
<dbReference type="PANTHER" id="PTHR30622">
    <property type="entry name" value="UNDECAPRENYL-DIPHOSPHATASE"/>
    <property type="match status" value="1"/>
</dbReference>
<evidence type="ECO:0000256" key="15">
    <source>
        <dbReference type="ARBA" id="ARBA00032932"/>
    </source>
</evidence>
<keyword evidence="6 17" id="KW-0812">Transmembrane</keyword>
<evidence type="ECO:0000313" key="18">
    <source>
        <dbReference type="EMBL" id="KEY61995.1"/>
    </source>
</evidence>
<evidence type="ECO:0000256" key="2">
    <source>
        <dbReference type="ARBA" id="ARBA00010621"/>
    </source>
</evidence>
<keyword evidence="9 17" id="KW-0573">Peptidoglycan synthesis</keyword>
<name>A0A084A9L6_LACLC</name>
<evidence type="ECO:0000256" key="8">
    <source>
        <dbReference type="ARBA" id="ARBA00022960"/>
    </source>
</evidence>
<gene>
    <name evidence="17" type="primary">uppP</name>
    <name evidence="18" type="ORF">U725_01834</name>
</gene>
<feature type="transmembrane region" description="Helical" evidence="17">
    <location>
        <begin position="90"/>
        <end position="109"/>
    </location>
</feature>
<keyword evidence="12 17" id="KW-0046">Antibiotic resistance</keyword>
<accession>A0A084A9L6</accession>
<protein>
    <recommendedName>
        <fullName evidence="4 17">Undecaprenyl-diphosphatase</fullName>
        <ecNumber evidence="3 17">3.6.1.27</ecNumber>
    </recommendedName>
    <alternativeName>
        <fullName evidence="15 17">Bacitracin resistance protein</fullName>
    </alternativeName>
    <alternativeName>
        <fullName evidence="14 17">Undecaprenyl pyrophosphate phosphatase</fullName>
    </alternativeName>
</protein>
<dbReference type="NCBIfam" id="NF001389">
    <property type="entry name" value="PRK00281.1-2"/>
    <property type="match status" value="1"/>
</dbReference>
<evidence type="ECO:0000256" key="13">
    <source>
        <dbReference type="ARBA" id="ARBA00023316"/>
    </source>
</evidence>
<dbReference type="EC" id="3.6.1.27" evidence="3 17"/>
<dbReference type="InterPro" id="IPR003824">
    <property type="entry name" value="UppP"/>
</dbReference>
<dbReference type="AlphaFoldDB" id="A0A084A9L6"/>